<gene>
    <name evidence="3" type="primary">LOC112285830</name>
    <name evidence="2" type="ORF">PHYPA_011124</name>
</gene>
<dbReference type="EnsemblPlants" id="Pp3c8_3790V3.1">
    <property type="protein sequence ID" value="Pp3c8_3790V3.1"/>
    <property type="gene ID" value="Pp3c8_3790"/>
</dbReference>
<feature type="compositionally biased region" description="Polar residues" evidence="1">
    <location>
        <begin position="75"/>
        <end position="88"/>
    </location>
</feature>
<feature type="compositionally biased region" description="Polar residues" evidence="1">
    <location>
        <begin position="217"/>
        <end position="228"/>
    </location>
</feature>
<feature type="compositionally biased region" description="Basic and acidic residues" evidence="1">
    <location>
        <begin position="203"/>
        <end position="212"/>
    </location>
</feature>
<dbReference type="PaxDb" id="3218-PP1S35_260V6.2"/>
<evidence type="ECO:0000313" key="3">
    <source>
        <dbReference type="EnsemblPlants" id="Pp3c8_3790V3.1"/>
    </source>
</evidence>
<reference evidence="2 4" key="1">
    <citation type="journal article" date="2008" name="Science">
        <title>The Physcomitrella genome reveals evolutionary insights into the conquest of land by plants.</title>
        <authorList>
            <person name="Rensing S."/>
            <person name="Lang D."/>
            <person name="Zimmer A."/>
            <person name="Terry A."/>
            <person name="Salamov A."/>
            <person name="Shapiro H."/>
            <person name="Nishiyama T."/>
            <person name="Perroud P.-F."/>
            <person name="Lindquist E."/>
            <person name="Kamisugi Y."/>
            <person name="Tanahashi T."/>
            <person name="Sakakibara K."/>
            <person name="Fujita T."/>
            <person name="Oishi K."/>
            <person name="Shin-I T."/>
            <person name="Kuroki Y."/>
            <person name="Toyoda A."/>
            <person name="Suzuki Y."/>
            <person name="Hashimoto A."/>
            <person name="Yamaguchi K."/>
            <person name="Sugano A."/>
            <person name="Kohara Y."/>
            <person name="Fujiyama A."/>
            <person name="Anterola A."/>
            <person name="Aoki S."/>
            <person name="Ashton N."/>
            <person name="Barbazuk W.B."/>
            <person name="Barker E."/>
            <person name="Bennetzen J."/>
            <person name="Bezanilla M."/>
            <person name="Blankenship R."/>
            <person name="Cho S.H."/>
            <person name="Dutcher S."/>
            <person name="Estelle M."/>
            <person name="Fawcett J.A."/>
            <person name="Gundlach H."/>
            <person name="Hanada K."/>
            <person name="Heyl A."/>
            <person name="Hicks K.A."/>
            <person name="Hugh J."/>
            <person name="Lohr M."/>
            <person name="Mayer K."/>
            <person name="Melkozernov A."/>
            <person name="Murata T."/>
            <person name="Nelson D."/>
            <person name="Pils B."/>
            <person name="Prigge M."/>
            <person name="Reiss B."/>
            <person name="Renner T."/>
            <person name="Rombauts S."/>
            <person name="Rushton P."/>
            <person name="Sanderfoot A."/>
            <person name="Schween G."/>
            <person name="Shiu S.-H."/>
            <person name="Stueber K."/>
            <person name="Theodoulou F.L."/>
            <person name="Tu H."/>
            <person name="Van de Peer Y."/>
            <person name="Verrier P.J."/>
            <person name="Waters E."/>
            <person name="Wood A."/>
            <person name="Yang L."/>
            <person name="Cove D."/>
            <person name="Cuming A."/>
            <person name="Hasebe M."/>
            <person name="Lucas S."/>
            <person name="Mishler D.B."/>
            <person name="Reski R."/>
            <person name="Grigoriev I."/>
            <person name="Quatrano R.S."/>
            <person name="Boore J.L."/>
        </authorList>
    </citation>
    <scope>NUCLEOTIDE SEQUENCE [LARGE SCALE GENOMIC DNA]</scope>
    <source>
        <strain evidence="3 4">cv. Gransden 2004</strain>
    </source>
</reference>
<dbReference type="Gramene" id="Pp3c8_3790V3.1">
    <property type="protein sequence ID" value="Pp3c8_3790V3.1"/>
    <property type="gene ID" value="Pp3c8_3790"/>
</dbReference>
<accession>A0A2K1K627</accession>
<dbReference type="AlphaFoldDB" id="A0A2K1K627"/>
<dbReference type="Proteomes" id="UP000006727">
    <property type="component" value="Chromosome 8"/>
</dbReference>
<reference evidence="2 4" key="2">
    <citation type="journal article" date="2018" name="Plant J.">
        <title>The Physcomitrella patens chromosome-scale assembly reveals moss genome structure and evolution.</title>
        <authorList>
            <person name="Lang D."/>
            <person name="Ullrich K.K."/>
            <person name="Murat F."/>
            <person name="Fuchs J."/>
            <person name="Jenkins J."/>
            <person name="Haas F.B."/>
            <person name="Piednoel M."/>
            <person name="Gundlach H."/>
            <person name="Van Bel M."/>
            <person name="Meyberg R."/>
            <person name="Vives C."/>
            <person name="Morata J."/>
            <person name="Symeonidi A."/>
            <person name="Hiss M."/>
            <person name="Muchero W."/>
            <person name="Kamisugi Y."/>
            <person name="Saleh O."/>
            <person name="Blanc G."/>
            <person name="Decker E.L."/>
            <person name="van Gessel N."/>
            <person name="Grimwood J."/>
            <person name="Hayes R.D."/>
            <person name="Graham S.W."/>
            <person name="Gunter L.E."/>
            <person name="McDaniel S.F."/>
            <person name="Hoernstein S.N.W."/>
            <person name="Larsson A."/>
            <person name="Li F.W."/>
            <person name="Perroud P.F."/>
            <person name="Phillips J."/>
            <person name="Ranjan P."/>
            <person name="Rokshar D.S."/>
            <person name="Rothfels C.J."/>
            <person name="Schneider L."/>
            <person name="Shu S."/>
            <person name="Stevenson D.W."/>
            <person name="Thummler F."/>
            <person name="Tillich M."/>
            <person name="Villarreal Aguilar J.C."/>
            <person name="Widiez T."/>
            <person name="Wong G.K."/>
            <person name="Wymore A."/>
            <person name="Zhang Y."/>
            <person name="Zimmer A.D."/>
            <person name="Quatrano R.S."/>
            <person name="Mayer K.F.X."/>
            <person name="Goodstein D."/>
            <person name="Casacuberta J.M."/>
            <person name="Vandepoele K."/>
            <person name="Reski R."/>
            <person name="Cuming A.C."/>
            <person name="Tuskan G.A."/>
            <person name="Maumus F."/>
            <person name="Salse J."/>
            <person name="Schmutz J."/>
            <person name="Rensing S.A."/>
        </authorList>
    </citation>
    <scope>NUCLEOTIDE SEQUENCE [LARGE SCALE GENOMIC DNA]</scope>
    <source>
        <strain evidence="3 4">cv. Gransden 2004</strain>
    </source>
</reference>
<evidence type="ECO:0000256" key="1">
    <source>
        <dbReference type="SAM" id="MobiDB-lite"/>
    </source>
</evidence>
<organism evidence="2">
    <name type="scientific">Physcomitrium patens</name>
    <name type="common">Spreading-leaved earth moss</name>
    <name type="synonym">Physcomitrella patens</name>
    <dbReference type="NCBI Taxonomy" id="3218"/>
    <lineage>
        <taxon>Eukaryota</taxon>
        <taxon>Viridiplantae</taxon>
        <taxon>Streptophyta</taxon>
        <taxon>Embryophyta</taxon>
        <taxon>Bryophyta</taxon>
        <taxon>Bryophytina</taxon>
        <taxon>Bryopsida</taxon>
        <taxon>Funariidae</taxon>
        <taxon>Funariales</taxon>
        <taxon>Funariaceae</taxon>
        <taxon>Physcomitrium</taxon>
    </lineage>
</organism>
<evidence type="ECO:0000313" key="4">
    <source>
        <dbReference type="Proteomes" id="UP000006727"/>
    </source>
</evidence>
<sequence length="912" mass="104318">MQRHWKVGAVREEVEERFRELSSIAMVAHRDIERHLWLAEHRPDLALLAPAPSRVKMALVEKMSRKKKDVDGRTANRNPTCSSRNINNLVRSSGRECDDLRFSSKSEDDHQRPLIDAMAKRSARKQKKVVQKDVPVKVDKREPILAWFKFDHETRSSKDNQGTQLRRSCGAPKPHPIEDQVPCSFRDWTHSSKVKQKVCDDERFNSNRDNSHGEWAPNSSCRLTNSSGRPKEEFGKTKIEDGLCRVAGIQGRRTAGKASKLTHKVRDQSCDNLEPLVDHWSQSLVAVSLVLCHLLKNLGFRLLISFLNNRQTASTQECTTHHAEEDIDILRGHVTANVLERWAEPLEQYFSTIQLFEQELREKWLTPKESEAIPDSEIQTGCDEELTCDRHAPNFQRLSEERMQKTLSDEVVAPTDGSVNDLTARSSQLTHSVGSDQQKQVKFSDLQCNAATLNTSQVHRKSLGQVEAQSTKSLHNRKLRGASSLREEAELWTGNKHSHKKRFESAGENSVASMSKHSSQVAKSLHGKSKPKQLSPGFRTRRPVESWPPEKLHTAEYKDLQQLTFYNPGTHIVTTKWENTLLETLEDKARKKSEWWPVTRRPYSMSELKLLREKEEELAKITRKYPPGKIYTGYTIKRHSKSSRRSIKIKKAEEHPQGVDRPQQVLEHCQKMDRLLNLCALDELKKRNNSRKLPEKSDEQCQKVDVSSIYGANCESKNQLNVGRHFKSKTGQNALHALRMPRRSNSILFGIKFDHRERSGVKMQPTTRCEEQVCAIITHSQDQVCELITEFQPGQDSLHQNQIKTSKETASYLLPQIKTPRELDIQGGGSRQENTQRKFPITLPVGPIDEIRNRGCEVDIRKDGPQTDSTVQQGVERLADKLIDQVVNEVASELTEFVETVAEQMFMDEFIA</sequence>
<name>A0A2K1K627_PHYPA</name>
<feature type="region of interest" description="Disordered" evidence="1">
    <location>
        <begin position="63"/>
        <end position="88"/>
    </location>
</feature>
<keyword evidence="4" id="KW-1185">Reference proteome</keyword>
<reference evidence="3" key="3">
    <citation type="submission" date="2020-12" db="UniProtKB">
        <authorList>
            <consortium name="EnsemblPlants"/>
        </authorList>
    </citation>
    <scope>IDENTIFICATION</scope>
</reference>
<proteinExistence type="predicted"/>
<protein>
    <submittedName>
        <fullName evidence="2 3">Uncharacterized protein</fullName>
    </submittedName>
</protein>
<feature type="region of interest" description="Disordered" evidence="1">
    <location>
        <begin position="155"/>
        <end position="175"/>
    </location>
</feature>
<feature type="region of interest" description="Disordered" evidence="1">
    <location>
        <begin position="203"/>
        <end position="234"/>
    </location>
</feature>
<dbReference type="EMBL" id="ABEU02000008">
    <property type="protein sequence ID" value="PNR49228.1"/>
    <property type="molecule type" value="Genomic_DNA"/>
</dbReference>
<feature type="compositionally biased region" description="Polar residues" evidence="1">
    <location>
        <begin position="507"/>
        <end position="522"/>
    </location>
</feature>
<feature type="region of interest" description="Disordered" evidence="1">
    <location>
        <begin position="466"/>
        <end position="545"/>
    </location>
</feature>
<evidence type="ECO:0000313" key="2">
    <source>
        <dbReference type="EMBL" id="PNR49228.1"/>
    </source>
</evidence>